<feature type="domain" description="Methyltransferase type 11" evidence="1">
    <location>
        <begin position="2"/>
        <end position="95"/>
    </location>
</feature>
<dbReference type="GO" id="GO:0008757">
    <property type="term" value="F:S-adenosylmethionine-dependent methyltransferase activity"/>
    <property type="evidence" value="ECO:0007669"/>
    <property type="project" value="InterPro"/>
</dbReference>
<dbReference type="STRING" id="442562.Rumeso_00509"/>
<dbReference type="CDD" id="cd02440">
    <property type="entry name" value="AdoMet_MTases"/>
    <property type="match status" value="1"/>
</dbReference>
<sequence length="149" mass="16102">MLDAGCGTGVGGDLLHALGYRGIVGFDMSEPMMERAARLGAYAELVRGVLGEALPFPDGRFAAVMAAGVFTLGHAPAASLRELVRVTRPGGRLLFSVRDVVHDQQGFREEQAALEAEGEWRLLESLGPVRAFTVREPHVLVRLFACERL</sequence>
<dbReference type="InterPro" id="IPR029063">
    <property type="entry name" value="SAM-dependent_MTases_sf"/>
</dbReference>
<dbReference type="Proteomes" id="UP000019666">
    <property type="component" value="Unassembled WGS sequence"/>
</dbReference>
<dbReference type="SUPFAM" id="SSF53335">
    <property type="entry name" value="S-adenosyl-L-methionine-dependent methyltransferases"/>
    <property type="match status" value="1"/>
</dbReference>
<dbReference type="AlphaFoldDB" id="A0A017HTE2"/>
<dbReference type="HOGENOM" id="CLU_090201_3_0_5"/>
<protein>
    <submittedName>
        <fullName evidence="2">Weak similarity to ubiquinone/menaquinone biosynthesis methyl transferase</fullName>
    </submittedName>
</protein>
<dbReference type="EMBL" id="AOSK01000021">
    <property type="protein sequence ID" value="EYD77782.1"/>
    <property type="molecule type" value="Genomic_DNA"/>
</dbReference>
<dbReference type="InterPro" id="IPR050508">
    <property type="entry name" value="Methyltransf_Superfamily"/>
</dbReference>
<dbReference type="InterPro" id="IPR013216">
    <property type="entry name" value="Methyltransf_11"/>
</dbReference>
<keyword evidence="2" id="KW-0830">Ubiquinone</keyword>
<name>A0A017HTE2_9RHOB</name>
<dbReference type="Gene3D" id="3.40.50.150">
    <property type="entry name" value="Vaccinia Virus protein VP39"/>
    <property type="match status" value="1"/>
</dbReference>
<proteinExistence type="predicted"/>
<organism evidence="2 3">
    <name type="scientific">Rubellimicrobium mesophilum DSM 19309</name>
    <dbReference type="NCBI Taxonomy" id="442562"/>
    <lineage>
        <taxon>Bacteria</taxon>
        <taxon>Pseudomonadati</taxon>
        <taxon>Pseudomonadota</taxon>
        <taxon>Alphaproteobacteria</taxon>
        <taxon>Rhodobacterales</taxon>
        <taxon>Roseobacteraceae</taxon>
        <taxon>Rubellimicrobium</taxon>
    </lineage>
</organism>
<gene>
    <name evidence="2" type="ORF">Rumeso_00509</name>
</gene>
<evidence type="ECO:0000313" key="2">
    <source>
        <dbReference type="EMBL" id="EYD77782.1"/>
    </source>
</evidence>
<dbReference type="PANTHER" id="PTHR42912">
    <property type="entry name" value="METHYLTRANSFERASE"/>
    <property type="match status" value="1"/>
</dbReference>
<keyword evidence="2" id="KW-0808">Transferase</keyword>
<accession>A0A017HTE2</accession>
<reference evidence="2 3" key="1">
    <citation type="submission" date="2013-02" db="EMBL/GenBank/DDBJ databases">
        <authorList>
            <person name="Fiebig A."/>
            <person name="Goeker M."/>
            <person name="Klenk H.-P.P."/>
        </authorList>
    </citation>
    <scope>NUCLEOTIDE SEQUENCE [LARGE SCALE GENOMIC DNA]</scope>
    <source>
        <strain evidence="2 3">DSM 19309</strain>
    </source>
</reference>
<evidence type="ECO:0000313" key="3">
    <source>
        <dbReference type="Proteomes" id="UP000019666"/>
    </source>
</evidence>
<dbReference type="RefSeq" id="WP_211262890.1">
    <property type="nucleotide sequence ID" value="NZ_KK088582.1"/>
</dbReference>
<keyword evidence="3" id="KW-1185">Reference proteome</keyword>
<dbReference type="Pfam" id="PF08241">
    <property type="entry name" value="Methyltransf_11"/>
    <property type="match status" value="1"/>
</dbReference>
<comment type="caution">
    <text evidence="2">The sequence shown here is derived from an EMBL/GenBank/DDBJ whole genome shotgun (WGS) entry which is preliminary data.</text>
</comment>
<evidence type="ECO:0000259" key="1">
    <source>
        <dbReference type="Pfam" id="PF08241"/>
    </source>
</evidence>